<keyword evidence="3" id="KW-0808">Transferase</keyword>
<feature type="transmembrane region" description="Helical" evidence="8">
    <location>
        <begin position="50"/>
        <end position="70"/>
    </location>
</feature>
<keyword evidence="5 8" id="KW-1133">Transmembrane helix</keyword>
<evidence type="ECO:0000256" key="8">
    <source>
        <dbReference type="SAM" id="Phobius"/>
    </source>
</evidence>
<evidence type="ECO:0000256" key="7">
    <source>
        <dbReference type="PIRSR" id="PIRSR600715-1"/>
    </source>
</evidence>
<gene>
    <name evidence="9" type="ORF">DC28_12765</name>
</gene>
<reference evidence="9 10" key="1">
    <citation type="submission" date="2014-05" db="EMBL/GenBank/DDBJ databases">
        <title>De novo Genome Sequence of Spirocheata sp.</title>
        <authorList>
            <person name="Shivani Y."/>
            <person name="Subhash Y."/>
            <person name="Tushar L."/>
            <person name="Sasikala C."/>
            <person name="Ramana C.V."/>
        </authorList>
    </citation>
    <scope>NUCLEOTIDE SEQUENCE [LARGE SCALE GENOMIC DNA]</scope>
    <source>
        <strain evidence="9 10">JC230</strain>
    </source>
</reference>
<evidence type="ECO:0008006" key="11">
    <source>
        <dbReference type="Google" id="ProtNLM"/>
    </source>
</evidence>
<protein>
    <recommendedName>
        <fullName evidence="11">Glycosyl transferase</fullName>
    </recommendedName>
</protein>
<feature type="transmembrane region" description="Helical" evidence="8">
    <location>
        <begin position="344"/>
        <end position="364"/>
    </location>
</feature>
<dbReference type="PANTHER" id="PTHR22926">
    <property type="entry name" value="PHOSPHO-N-ACETYLMURAMOYL-PENTAPEPTIDE-TRANSFERASE"/>
    <property type="match status" value="1"/>
</dbReference>
<dbReference type="GO" id="GO:0016780">
    <property type="term" value="F:phosphotransferase activity, for other substituted phosphate groups"/>
    <property type="evidence" value="ECO:0007669"/>
    <property type="project" value="InterPro"/>
</dbReference>
<keyword evidence="2" id="KW-1003">Cell membrane</keyword>
<feature type="binding site" evidence="7">
    <location>
        <position position="164"/>
    </location>
    <ligand>
        <name>Mg(2+)</name>
        <dbReference type="ChEBI" id="CHEBI:18420"/>
    </ligand>
</feature>
<feature type="transmembrane region" description="Helical" evidence="8">
    <location>
        <begin position="304"/>
        <end position="332"/>
    </location>
</feature>
<evidence type="ECO:0000256" key="4">
    <source>
        <dbReference type="ARBA" id="ARBA00022692"/>
    </source>
</evidence>
<dbReference type="GO" id="GO:0046872">
    <property type="term" value="F:metal ion binding"/>
    <property type="evidence" value="ECO:0007669"/>
    <property type="project" value="UniProtKB-KW"/>
</dbReference>
<accession>A0A098QXA0</accession>
<dbReference type="GO" id="GO:0009103">
    <property type="term" value="P:lipopolysaccharide biosynthetic process"/>
    <property type="evidence" value="ECO:0007669"/>
    <property type="project" value="TreeGrafter"/>
</dbReference>
<evidence type="ECO:0000256" key="5">
    <source>
        <dbReference type="ARBA" id="ARBA00022989"/>
    </source>
</evidence>
<dbReference type="GO" id="GO:0044038">
    <property type="term" value="P:cell wall macromolecule biosynthetic process"/>
    <property type="evidence" value="ECO:0007669"/>
    <property type="project" value="TreeGrafter"/>
</dbReference>
<keyword evidence="10" id="KW-1185">Reference proteome</keyword>
<feature type="transmembrane region" description="Helical" evidence="8">
    <location>
        <begin position="197"/>
        <end position="214"/>
    </location>
</feature>
<feature type="transmembrane region" description="Helical" evidence="8">
    <location>
        <begin position="144"/>
        <end position="165"/>
    </location>
</feature>
<dbReference type="PANTHER" id="PTHR22926:SF3">
    <property type="entry name" value="UNDECAPRENYL-PHOSPHATE ALPHA-N-ACETYLGLUCOSAMINYL 1-PHOSPHATE TRANSFERASE"/>
    <property type="match status" value="1"/>
</dbReference>
<proteinExistence type="predicted"/>
<evidence type="ECO:0000256" key="6">
    <source>
        <dbReference type="ARBA" id="ARBA00023136"/>
    </source>
</evidence>
<feature type="transmembrane region" description="Helical" evidence="8">
    <location>
        <begin position="172"/>
        <end position="191"/>
    </location>
</feature>
<dbReference type="OrthoDB" id="9783652at2"/>
<evidence type="ECO:0000256" key="1">
    <source>
        <dbReference type="ARBA" id="ARBA00004651"/>
    </source>
</evidence>
<feature type="transmembrane region" description="Helical" evidence="8">
    <location>
        <begin position="226"/>
        <end position="246"/>
    </location>
</feature>
<dbReference type="CDD" id="cd06853">
    <property type="entry name" value="GT_WecA_like"/>
    <property type="match status" value="1"/>
</dbReference>
<feature type="transmembrane region" description="Helical" evidence="8">
    <location>
        <begin position="6"/>
        <end position="25"/>
    </location>
</feature>
<feature type="transmembrane region" description="Helical" evidence="8">
    <location>
        <begin position="258"/>
        <end position="283"/>
    </location>
</feature>
<feature type="transmembrane region" description="Helical" evidence="8">
    <location>
        <begin position="113"/>
        <end position="138"/>
    </location>
</feature>
<evidence type="ECO:0000256" key="2">
    <source>
        <dbReference type="ARBA" id="ARBA00022475"/>
    </source>
</evidence>
<comment type="caution">
    <text evidence="9">The sequence shown here is derived from an EMBL/GenBank/DDBJ whole genome shotgun (WGS) entry which is preliminary data.</text>
</comment>
<dbReference type="Proteomes" id="UP000029692">
    <property type="component" value="Unassembled WGS sequence"/>
</dbReference>
<keyword evidence="4 8" id="KW-0812">Transmembrane</keyword>
<dbReference type="EMBL" id="JNUP01000069">
    <property type="protein sequence ID" value="KGE71117.1"/>
    <property type="molecule type" value="Genomic_DNA"/>
</dbReference>
<evidence type="ECO:0000313" key="9">
    <source>
        <dbReference type="EMBL" id="KGE71117.1"/>
    </source>
</evidence>
<dbReference type="AlphaFoldDB" id="A0A098QXA0"/>
<sequence length="380" mass="41120">MVPVLLLTALLTPFILNILLTPLILKVSHKNNWYDSLDHRKVHEGEVPRLGGVGFFFSFVVCSLLAGFLAPKLFDLPAFSFSSELLFSFLGFTLVHILGLIDDFRSIRARYKLLGQIIAGVLIVLGGAVIPGFTLPFFNIDVQFGIFAGPLTVLWLISLSNAINLMDGIDGLAGGMSTITALIFAGVNLVLGNVTGAVLSAILAGSLAGFLVFNKPKAQIFMGDSGSLFLGFALGSLLFMNGSSGALDASATSETSQILLFGGLLATLSVLLLPVGDMISAILRRIRRGTPIYAPDREHIHHKYLNFGYSVPRILGVLYTVVLLDGLTVIFWALVHSRRIDAPLWVGDLVVLAAWLGTGAFLLWNHHRNNEYKRRTEDAG</sequence>
<dbReference type="InterPro" id="IPR000715">
    <property type="entry name" value="Glycosyl_transferase_4"/>
</dbReference>
<dbReference type="eggNOG" id="COG0472">
    <property type="taxonomic scope" value="Bacteria"/>
</dbReference>
<organism evidence="9 10">
    <name type="scientific">Spirochaeta lutea</name>
    <dbReference type="NCBI Taxonomy" id="1480694"/>
    <lineage>
        <taxon>Bacteria</taxon>
        <taxon>Pseudomonadati</taxon>
        <taxon>Spirochaetota</taxon>
        <taxon>Spirochaetia</taxon>
        <taxon>Spirochaetales</taxon>
        <taxon>Spirochaetaceae</taxon>
        <taxon>Spirochaeta</taxon>
    </lineage>
</organism>
<dbReference type="STRING" id="1480694.DC28_12765"/>
<feature type="binding site" evidence="7">
    <location>
        <position position="224"/>
    </location>
    <ligand>
        <name>Mg(2+)</name>
        <dbReference type="ChEBI" id="CHEBI:18420"/>
    </ligand>
</feature>
<dbReference type="GO" id="GO:0005886">
    <property type="term" value="C:plasma membrane"/>
    <property type="evidence" value="ECO:0007669"/>
    <property type="project" value="UniProtKB-SubCell"/>
</dbReference>
<feature type="transmembrane region" description="Helical" evidence="8">
    <location>
        <begin position="76"/>
        <end position="101"/>
    </location>
</feature>
<keyword evidence="7" id="KW-0460">Magnesium</keyword>
<keyword evidence="6 8" id="KW-0472">Membrane</keyword>
<dbReference type="RefSeq" id="WP_037549212.1">
    <property type="nucleotide sequence ID" value="NZ_JNUP01000069.1"/>
</dbReference>
<comment type="subcellular location">
    <subcellularLocation>
        <location evidence="1">Cell membrane</location>
        <topology evidence="1">Multi-pass membrane protein</topology>
    </subcellularLocation>
</comment>
<name>A0A098QXA0_9SPIO</name>
<comment type="cofactor">
    <cofactor evidence="7">
        <name>Mg(2+)</name>
        <dbReference type="ChEBI" id="CHEBI:18420"/>
    </cofactor>
</comment>
<dbReference type="Pfam" id="PF00953">
    <property type="entry name" value="Glycos_transf_4"/>
    <property type="match status" value="1"/>
</dbReference>
<keyword evidence="7" id="KW-0479">Metal-binding</keyword>
<dbReference type="GO" id="GO:0071555">
    <property type="term" value="P:cell wall organization"/>
    <property type="evidence" value="ECO:0007669"/>
    <property type="project" value="TreeGrafter"/>
</dbReference>
<evidence type="ECO:0000256" key="3">
    <source>
        <dbReference type="ARBA" id="ARBA00022679"/>
    </source>
</evidence>
<evidence type="ECO:0000313" key="10">
    <source>
        <dbReference type="Proteomes" id="UP000029692"/>
    </source>
</evidence>